<keyword evidence="3" id="KW-1185">Reference proteome</keyword>
<dbReference type="AlphaFoldDB" id="A0ABC8TIR2"/>
<name>A0ABC8TIR2_9AQUA</name>
<gene>
    <name evidence="2" type="ORF">ILEXP_LOCUS37322</name>
</gene>
<protein>
    <submittedName>
        <fullName evidence="2">Uncharacterized protein</fullName>
    </submittedName>
</protein>
<sequence>MVCRDVSDNGLGDTLGGVDWAIAPQSQEVQVTAQDKESIEMAPMREARPGRMATLGEES</sequence>
<organism evidence="2 3">
    <name type="scientific">Ilex paraguariensis</name>
    <name type="common">yerba mate</name>
    <dbReference type="NCBI Taxonomy" id="185542"/>
    <lineage>
        <taxon>Eukaryota</taxon>
        <taxon>Viridiplantae</taxon>
        <taxon>Streptophyta</taxon>
        <taxon>Embryophyta</taxon>
        <taxon>Tracheophyta</taxon>
        <taxon>Spermatophyta</taxon>
        <taxon>Magnoliopsida</taxon>
        <taxon>eudicotyledons</taxon>
        <taxon>Gunneridae</taxon>
        <taxon>Pentapetalae</taxon>
        <taxon>asterids</taxon>
        <taxon>campanulids</taxon>
        <taxon>Aquifoliales</taxon>
        <taxon>Aquifoliaceae</taxon>
        <taxon>Ilex</taxon>
    </lineage>
</organism>
<feature type="region of interest" description="Disordered" evidence="1">
    <location>
        <begin position="26"/>
        <end position="59"/>
    </location>
</feature>
<reference evidence="2 3" key="1">
    <citation type="submission" date="2024-02" db="EMBL/GenBank/DDBJ databases">
        <authorList>
            <person name="Vignale AGUSTIN F."/>
            <person name="Sosa J E."/>
            <person name="Modenutti C."/>
        </authorList>
    </citation>
    <scope>NUCLEOTIDE SEQUENCE [LARGE SCALE GENOMIC DNA]</scope>
</reference>
<comment type="caution">
    <text evidence="2">The sequence shown here is derived from an EMBL/GenBank/DDBJ whole genome shotgun (WGS) entry which is preliminary data.</text>
</comment>
<proteinExistence type="predicted"/>
<evidence type="ECO:0000313" key="2">
    <source>
        <dbReference type="EMBL" id="CAK9167997.1"/>
    </source>
</evidence>
<evidence type="ECO:0000313" key="3">
    <source>
        <dbReference type="Proteomes" id="UP001642360"/>
    </source>
</evidence>
<feature type="compositionally biased region" description="Basic and acidic residues" evidence="1">
    <location>
        <begin position="34"/>
        <end position="49"/>
    </location>
</feature>
<dbReference type="Proteomes" id="UP001642360">
    <property type="component" value="Unassembled WGS sequence"/>
</dbReference>
<evidence type="ECO:0000256" key="1">
    <source>
        <dbReference type="SAM" id="MobiDB-lite"/>
    </source>
</evidence>
<dbReference type="EMBL" id="CAUOFW020004980">
    <property type="protein sequence ID" value="CAK9167997.1"/>
    <property type="molecule type" value="Genomic_DNA"/>
</dbReference>
<accession>A0ABC8TIR2</accession>